<dbReference type="PANTHER" id="PTHR35271">
    <property type="entry name" value="ABC TRANSPORTER, SUBSTRATE-BINDING LIPOPROTEIN-RELATED"/>
    <property type="match status" value="1"/>
</dbReference>
<protein>
    <submittedName>
        <fullName evidence="1">ABC transporter substrate-binding protein</fullName>
    </submittedName>
</protein>
<organism evidence="1 2">
    <name type="scientific">Nitrosococcus wardiae</name>
    <dbReference type="NCBI Taxonomy" id="1814290"/>
    <lineage>
        <taxon>Bacteria</taxon>
        <taxon>Pseudomonadati</taxon>
        <taxon>Pseudomonadota</taxon>
        <taxon>Gammaproteobacteria</taxon>
        <taxon>Chromatiales</taxon>
        <taxon>Chromatiaceae</taxon>
        <taxon>Nitrosococcus</taxon>
    </lineage>
</organism>
<dbReference type="KEGG" id="nwr:E3U44_16235"/>
<reference evidence="1 2" key="1">
    <citation type="submission" date="2019-03" db="EMBL/GenBank/DDBJ databases">
        <title>The genome sequence of Nitrosococcus wardiae strain D1FHST reveals the archetypal metabolic capacity of ammonia-oxidizing Gammaproteobacteria.</title>
        <authorList>
            <person name="Wang L."/>
            <person name="Lim C.K."/>
            <person name="Hanson T.E."/>
            <person name="Dang H."/>
            <person name="Klotz M.G."/>
        </authorList>
    </citation>
    <scope>NUCLEOTIDE SEQUENCE [LARGE SCALE GENOMIC DNA]</scope>
    <source>
        <strain evidence="1 2">D1FHS</strain>
    </source>
</reference>
<dbReference type="EMBL" id="CP038033">
    <property type="protein sequence ID" value="QBQ56620.1"/>
    <property type="molecule type" value="Genomic_DNA"/>
</dbReference>
<dbReference type="PANTHER" id="PTHR35271:SF1">
    <property type="entry name" value="ABC TRANSPORTER, SUBSTRATE-BINDING LIPOPROTEIN"/>
    <property type="match status" value="1"/>
</dbReference>
<dbReference type="AlphaFoldDB" id="A0A4P7C491"/>
<dbReference type="Proteomes" id="UP000294325">
    <property type="component" value="Chromosome"/>
</dbReference>
<proteinExistence type="predicted"/>
<evidence type="ECO:0000313" key="1">
    <source>
        <dbReference type="EMBL" id="QBQ56620.1"/>
    </source>
</evidence>
<dbReference type="InterPro" id="IPR007487">
    <property type="entry name" value="ABC_transpt-TYRBP-like"/>
</dbReference>
<evidence type="ECO:0000313" key="2">
    <source>
        <dbReference type="Proteomes" id="UP000294325"/>
    </source>
</evidence>
<dbReference type="OrthoDB" id="6381346at2"/>
<accession>A0A4P7C491</accession>
<name>A0A4P7C491_9GAMM</name>
<dbReference type="Gene3D" id="3.40.50.2300">
    <property type="match status" value="1"/>
</dbReference>
<dbReference type="Pfam" id="PF04392">
    <property type="entry name" value="ABC_sub_bind"/>
    <property type="match status" value="1"/>
</dbReference>
<gene>
    <name evidence="1" type="ORF">E3U44_16235</name>
</gene>
<keyword evidence="2" id="KW-1185">Reference proteome</keyword>
<sequence length="294" mass="33321">MVSAAFASLSSVAVIYPEIREPYRSIFLDIIRGIKNELKTPIKSYALEKNYSIEMLKEKLEKEEINVIIALGGRGLLIARELQSLFRVVVGAVLVAPDGTELTGLSLAPDPQIFFQRVKEFTPDVQRITVIYSQEHNGWLIKRAEQTIRQYELELNALPAKSLREAASLYRDVLNKLKSGTDAIWLLQDKTLDEQTILPLILQEAWERNLVVFSSNLSHLKRGVLFALYPDNENMGRSLAELALKQMQNSENIPLGIKPLHNLLVAFNIRTAEHLGLKLTSQMKREFGLIFPLQ</sequence>